<dbReference type="PANTHER" id="PTHR13434:SF0">
    <property type="entry name" value="PROTEIN CASC3"/>
    <property type="match status" value="1"/>
</dbReference>
<evidence type="ECO:0000256" key="1">
    <source>
        <dbReference type="ARBA" id="ARBA00004210"/>
    </source>
</evidence>
<feature type="compositionally biased region" description="Basic and acidic residues" evidence="18">
    <location>
        <begin position="1"/>
        <end position="12"/>
    </location>
</feature>
<dbReference type="GO" id="GO:0005681">
    <property type="term" value="C:spliceosomal complex"/>
    <property type="evidence" value="ECO:0007669"/>
    <property type="project" value="UniProtKB-KW"/>
</dbReference>
<evidence type="ECO:0000256" key="14">
    <source>
        <dbReference type="ARBA" id="ARBA00023161"/>
    </source>
</evidence>
<evidence type="ECO:0000256" key="8">
    <source>
        <dbReference type="ARBA" id="ARBA00022490"/>
    </source>
</evidence>
<evidence type="ECO:0000256" key="3">
    <source>
        <dbReference type="ARBA" id="ARBA00004324"/>
    </source>
</evidence>
<feature type="compositionally biased region" description="Basic and acidic residues" evidence="18">
    <location>
        <begin position="404"/>
        <end position="429"/>
    </location>
</feature>
<dbReference type="SMART" id="SM01044">
    <property type="entry name" value="Btz"/>
    <property type="match status" value="1"/>
</dbReference>
<feature type="region of interest" description="Disordered" evidence="18">
    <location>
        <begin position="329"/>
        <end position="453"/>
    </location>
</feature>
<comment type="caution">
    <text evidence="20">The sequence shown here is derived from an EMBL/GenBank/DDBJ whole genome shotgun (WGS) entry which is preliminary data.</text>
</comment>
<accession>A0A443RBQ5</accession>
<dbReference type="AlphaFoldDB" id="A0A443RBQ5"/>
<dbReference type="InterPro" id="IPR028544">
    <property type="entry name" value="CASC3"/>
</dbReference>
<dbReference type="GO" id="GO:0008380">
    <property type="term" value="P:RNA splicing"/>
    <property type="evidence" value="ECO:0007669"/>
    <property type="project" value="UniProtKB-KW"/>
</dbReference>
<feature type="compositionally biased region" description="Polar residues" evidence="18">
    <location>
        <begin position="486"/>
        <end position="495"/>
    </location>
</feature>
<dbReference type="EMBL" id="NCKU01001223">
    <property type="protein sequence ID" value="RWS12705.1"/>
    <property type="molecule type" value="Genomic_DNA"/>
</dbReference>
<comment type="subcellular location">
    <subcellularLocation>
        <location evidence="2">Cell projection</location>
        <location evidence="2">Dendrite</location>
    </subcellularLocation>
    <subcellularLocation>
        <location evidence="1">Cytoplasm</location>
        <location evidence="1">Stress granule</location>
    </subcellularLocation>
    <subcellularLocation>
        <location evidence="4">Cytoplasm</location>
        <location evidence="4">Perinuclear region</location>
    </subcellularLocation>
    <subcellularLocation>
        <location evidence="3">Nucleus speckle</location>
    </subcellularLocation>
</comment>
<evidence type="ECO:0000256" key="4">
    <source>
        <dbReference type="ARBA" id="ARBA00004556"/>
    </source>
</evidence>
<evidence type="ECO:0000256" key="10">
    <source>
        <dbReference type="ARBA" id="ARBA00022728"/>
    </source>
</evidence>
<name>A0A443RBQ5_9ACAR</name>
<keyword evidence="21" id="KW-1185">Reference proteome</keyword>
<proteinExistence type="inferred from homology"/>
<evidence type="ECO:0000256" key="5">
    <source>
        <dbReference type="ARBA" id="ARBA00009548"/>
    </source>
</evidence>
<evidence type="ECO:0000256" key="13">
    <source>
        <dbReference type="ARBA" id="ARBA00022884"/>
    </source>
</evidence>
<dbReference type="GO" id="GO:0030425">
    <property type="term" value="C:dendrite"/>
    <property type="evidence" value="ECO:0007669"/>
    <property type="project" value="UniProtKB-SubCell"/>
</dbReference>
<evidence type="ECO:0000256" key="9">
    <source>
        <dbReference type="ARBA" id="ARBA00022664"/>
    </source>
</evidence>
<sequence>MSESVEKSEHIVETSGGQRPKETASETEEEVKSVLFKSINDVVASVDEFDDNKSEYESVVDENDNREESVTTADNDNSAHCKHIDGENNCLPPIAAEAASVELDKNHNECEDKQPKHSSSSYSSSIDDKHLRHNYTKEELFGDIDEKDADDTGDVFFGEEGGEEAYAEINEDDEYEDIDSDMSDEGNEEEAAHVHQETAASNEAKKENEDDDDHCVEGERERGDGQESGEQSANHTDKELDDDEDRRNPQYIPKRGAFYEHDDRITGEEGEKTNEPAVVIAKKAESAEKSLKKTKKLWADDGKWKHDLFNEEEQKPKSYEEVFQTYGYDIRNEDAPPKARRRRRYGRGPNKYTRNWKDEGAYSKMKMKEKVERKGSHSGSEKEVDRGEEPKRYLRRPRAQRVPFKNEDFPELPVNEREKNKQDKSRVKNDSGAWNKAKSPNVEKEYRRPVSPDVEYKTEPMKVIDAIENNRRSSVPTEASKVDMVRTQTFENSRYSNRRGDESTVNKNKPKVKLNVIENNHAEMGRAIRKTSHLQDSPRNIGYNTQKTEQSDKTRKNNGKVKDDICHEDGRGDVRSNHNNAKYMSEVSSGMQKMSLEKTRTNESEPVQPRPKRYSSLRQQQQHRTVPEALSSQMPTNAQNLGMNHQQRQAPQSQFYDAAPHSPGFYPETASSRSSFAFMSQSNTDNQPQPNQHPSRFISHQMSPRYLPPNAGETSSETQFIPQAVPQQSTPQTTPAHPPVIPTPAASFLPAYPPGYPQFPPPPPPQFHPMPAPPPSQAEIYRGGVTYYDTTAQQGPRQLPQRRPKNAIPIVPPPADM</sequence>
<dbReference type="GO" id="GO:0003729">
    <property type="term" value="F:mRNA binding"/>
    <property type="evidence" value="ECO:0007669"/>
    <property type="project" value="InterPro"/>
</dbReference>
<dbReference type="GO" id="GO:0010494">
    <property type="term" value="C:cytoplasmic stress granule"/>
    <property type="evidence" value="ECO:0007669"/>
    <property type="project" value="UniProtKB-SubCell"/>
</dbReference>
<dbReference type="OrthoDB" id="657902at2759"/>
<dbReference type="GO" id="GO:0000184">
    <property type="term" value="P:nuclear-transcribed mRNA catabolic process, nonsense-mediated decay"/>
    <property type="evidence" value="ECO:0007669"/>
    <property type="project" value="UniProtKB-KW"/>
</dbReference>
<feature type="compositionally biased region" description="Polar residues" evidence="18">
    <location>
        <begin position="577"/>
        <end position="592"/>
    </location>
</feature>
<dbReference type="STRING" id="1965070.A0A443RBQ5"/>
<keyword evidence="12" id="KW-0810">Translation regulation</keyword>
<feature type="region of interest" description="Disordered" evidence="18">
    <location>
        <begin position="467"/>
        <end position="511"/>
    </location>
</feature>
<dbReference type="InterPro" id="IPR018545">
    <property type="entry name" value="Btz_dom"/>
</dbReference>
<feature type="compositionally biased region" description="Low complexity" evidence="18">
    <location>
        <begin position="670"/>
        <end position="682"/>
    </location>
</feature>
<comment type="similarity">
    <text evidence="5">Belongs to the CASC3 family.</text>
</comment>
<feature type="compositionally biased region" description="Polar residues" evidence="18">
    <location>
        <begin position="683"/>
        <end position="702"/>
    </location>
</feature>
<feature type="compositionally biased region" description="Basic and acidic residues" evidence="18">
    <location>
        <begin position="257"/>
        <end position="274"/>
    </location>
</feature>
<feature type="compositionally biased region" description="Basic and acidic residues" evidence="18">
    <location>
        <begin position="102"/>
        <end position="115"/>
    </location>
</feature>
<feature type="compositionally biased region" description="Acidic residues" evidence="18">
    <location>
        <begin position="141"/>
        <end position="153"/>
    </location>
</feature>
<evidence type="ECO:0000313" key="20">
    <source>
        <dbReference type="EMBL" id="RWS12705.1"/>
    </source>
</evidence>
<evidence type="ECO:0000256" key="6">
    <source>
        <dbReference type="ARBA" id="ARBA00019964"/>
    </source>
</evidence>
<feature type="compositionally biased region" description="Pro residues" evidence="18">
    <location>
        <begin position="751"/>
        <end position="776"/>
    </location>
</feature>
<feature type="compositionally biased region" description="Basic and acidic residues" evidence="18">
    <location>
        <begin position="126"/>
        <end position="140"/>
    </location>
</feature>
<feature type="region of interest" description="Disordered" evidence="18">
    <location>
        <begin position="102"/>
        <end position="275"/>
    </location>
</feature>
<dbReference type="GO" id="GO:0048471">
    <property type="term" value="C:perinuclear region of cytoplasm"/>
    <property type="evidence" value="ECO:0007669"/>
    <property type="project" value="UniProtKB-SubCell"/>
</dbReference>
<feature type="region of interest" description="Disordered" evidence="18">
    <location>
        <begin position="1"/>
        <end position="31"/>
    </location>
</feature>
<reference evidence="20 21" key="1">
    <citation type="journal article" date="2018" name="Gigascience">
        <title>Genomes of trombidid mites reveal novel predicted allergens and laterally-transferred genes associated with secondary metabolism.</title>
        <authorList>
            <person name="Dong X."/>
            <person name="Chaisiri K."/>
            <person name="Xia D."/>
            <person name="Armstrong S.D."/>
            <person name="Fang Y."/>
            <person name="Donnelly M.J."/>
            <person name="Kadowaki T."/>
            <person name="McGarry J.W."/>
            <person name="Darby A.C."/>
            <person name="Makepeace B.L."/>
        </authorList>
    </citation>
    <scope>NUCLEOTIDE SEQUENCE [LARGE SCALE GENOMIC DNA]</scope>
    <source>
        <strain evidence="20">UoL-WK</strain>
    </source>
</reference>
<dbReference type="Proteomes" id="UP000285301">
    <property type="component" value="Unassembled WGS sequence"/>
</dbReference>
<feature type="region of interest" description="Disordered" evidence="18">
    <location>
        <begin position="526"/>
        <end position="718"/>
    </location>
</feature>
<evidence type="ECO:0000256" key="18">
    <source>
        <dbReference type="SAM" id="MobiDB-lite"/>
    </source>
</evidence>
<feature type="compositionally biased region" description="Basic and acidic residues" evidence="18">
    <location>
        <begin position="441"/>
        <end position="453"/>
    </location>
</feature>
<keyword evidence="11" id="KW-0509">mRNA transport</keyword>
<feature type="compositionally biased region" description="Basic and acidic residues" evidence="18">
    <location>
        <begin position="77"/>
        <end position="86"/>
    </location>
</feature>
<evidence type="ECO:0000256" key="15">
    <source>
        <dbReference type="ARBA" id="ARBA00023187"/>
    </source>
</evidence>
<dbReference type="Pfam" id="PF09405">
    <property type="entry name" value="Btz"/>
    <property type="match status" value="1"/>
</dbReference>
<feature type="compositionally biased region" description="Polar residues" evidence="18">
    <location>
        <begin position="534"/>
        <end position="548"/>
    </location>
</feature>
<keyword evidence="9" id="KW-0507">mRNA processing</keyword>
<feature type="compositionally biased region" description="Acidic residues" evidence="18">
    <location>
        <begin position="160"/>
        <end position="189"/>
    </location>
</feature>
<evidence type="ECO:0000256" key="12">
    <source>
        <dbReference type="ARBA" id="ARBA00022845"/>
    </source>
</evidence>
<gene>
    <name evidence="20" type="ORF">B4U79_05075</name>
</gene>
<keyword evidence="10" id="KW-0747">Spliceosome</keyword>
<feature type="compositionally biased region" description="Polar residues" evidence="18">
    <location>
        <begin position="616"/>
        <end position="655"/>
    </location>
</feature>
<feature type="compositionally biased region" description="Basic and acidic residues" evidence="18">
    <location>
        <begin position="549"/>
        <end position="576"/>
    </location>
</feature>
<feature type="region of interest" description="Disordered" evidence="18">
    <location>
        <begin position="751"/>
        <end position="780"/>
    </location>
</feature>
<feature type="compositionally biased region" description="Basic and acidic residues" evidence="18">
    <location>
        <begin position="355"/>
        <end position="392"/>
    </location>
</feature>
<keyword evidence="7" id="KW-0813">Transport</keyword>
<dbReference type="PANTHER" id="PTHR13434">
    <property type="entry name" value="PROTEIN CASC3"/>
    <property type="match status" value="1"/>
</dbReference>
<evidence type="ECO:0000256" key="7">
    <source>
        <dbReference type="ARBA" id="ARBA00022448"/>
    </source>
</evidence>
<dbReference type="GO" id="GO:0035145">
    <property type="term" value="C:exon-exon junction complex"/>
    <property type="evidence" value="ECO:0007669"/>
    <property type="project" value="InterPro"/>
</dbReference>
<keyword evidence="16" id="KW-0539">Nucleus</keyword>
<keyword evidence="15" id="KW-0508">mRNA splicing</keyword>
<evidence type="ECO:0000256" key="11">
    <source>
        <dbReference type="ARBA" id="ARBA00022816"/>
    </source>
</evidence>
<protein>
    <recommendedName>
        <fullName evidence="6">Protein CASC3</fullName>
    </recommendedName>
</protein>
<keyword evidence="13" id="KW-0694">RNA-binding</keyword>
<keyword evidence="14" id="KW-0866">Nonsense-mediated mRNA decay</keyword>
<evidence type="ECO:0000256" key="2">
    <source>
        <dbReference type="ARBA" id="ARBA00004279"/>
    </source>
</evidence>
<feature type="region of interest" description="Disordered" evidence="18">
    <location>
        <begin position="792"/>
        <end position="817"/>
    </location>
</feature>
<evidence type="ECO:0000313" key="21">
    <source>
        <dbReference type="Proteomes" id="UP000285301"/>
    </source>
</evidence>
<organism evidence="20 21">
    <name type="scientific">Dinothrombium tinctorium</name>
    <dbReference type="NCBI Taxonomy" id="1965070"/>
    <lineage>
        <taxon>Eukaryota</taxon>
        <taxon>Metazoa</taxon>
        <taxon>Ecdysozoa</taxon>
        <taxon>Arthropoda</taxon>
        <taxon>Chelicerata</taxon>
        <taxon>Arachnida</taxon>
        <taxon>Acari</taxon>
        <taxon>Acariformes</taxon>
        <taxon>Trombidiformes</taxon>
        <taxon>Prostigmata</taxon>
        <taxon>Anystina</taxon>
        <taxon>Parasitengona</taxon>
        <taxon>Trombidioidea</taxon>
        <taxon>Trombidiidae</taxon>
        <taxon>Dinothrombium</taxon>
    </lineage>
</organism>
<dbReference type="GO" id="GO:0006417">
    <property type="term" value="P:regulation of translation"/>
    <property type="evidence" value="ECO:0007669"/>
    <property type="project" value="UniProtKB-KW"/>
</dbReference>
<dbReference type="GO" id="GO:0016607">
    <property type="term" value="C:nuclear speck"/>
    <property type="evidence" value="ECO:0007669"/>
    <property type="project" value="UniProtKB-SubCell"/>
</dbReference>
<feature type="compositionally biased region" description="Basic and acidic residues" evidence="18">
    <location>
        <begin position="215"/>
        <end position="225"/>
    </location>
</feature>
<evidence type="ECO:0000259" key="19">
    <source>
        <dbReference type="SMART" id="SM01044"/>
    </source>
</evidence>
<feature type="domain" description="Btz" evidence="19">
    <location>
        <begin position="215"/>
        <end position="335"/>
    </location>
</feature>
<evidence type="ECO:0000256" key="16">
    <source>
        <dbReference type="ARBA" id="ARBA00023242"/>
    </source>
</evidence>
<dbReference type="GO" id="GO:0006397">
    <property type="term" value="P:mRNA processing"/>
    <property type="evidence" value="ECO:0007669"/>
    <property type="project" value="UniProtKB-KW"/>
</dbReference>
<keyword evidence="8" id="KW-0963">Cytoplasm</keyword>
<dbReference type="GO" id="GO:0051028">
    <property type="term" value="P:mRNA transport"/>
    <property type="evidence" value="ECO:0007669"/>
    <property type="project" value="UniProtKB-KW"/>
</dbReference>
<feature type="region of interest" description="Disordered" evidence="18">
    <location>
        <begin position="46"/>
        <end position="90"/>
    </location>
</feature>
<keyword evidence="17" id="KW-0966">Cell projection</keyword>
<evidence type="ECO:0000256" key="17">
    <source>
        <dbReference type="ARBA" id="ARBA00023273"/>
    </source>
</evidence>